<feature type="domain" description="Enoyl reductase (ER)" evidence="6">
    <location>
        <begin position="53"/>
        <end position="362"/>
    </location>
</feature>
<evidence type="ECO:0000256" key="5">
    <source>
        <dbReference type="ARBA" id="ARBA00023002"/>
    </source>
</evidence>
<name>A0AAN6JPC1_9BASI</name>
<dbReference type="InterPro" id="IPR011032">
    <property type="entry name" value="GroES-like_sf"/>
</dbReference>
<reference evidence="7" key="1">
    <citation type="journal article" date="2023" name="PhytoFront">
        <title>Draft Genome Resources of Seven Strains of Tilletia horrida, Causal Agent of Kernel Smut of Rice.</title>
        <authorList>
            <person name="Khanal S."/>
            <person name="Antony Babu S."/>
            <person name="Zhou X.G."/>
        </authorList>
    </citation>
    <scope>NUCLEOTIDE SEQUENCE</scope>
    <source>
        <strain evidence="7">TX6</strain>
    </source>
</reference>
<dbReference type="Gene3D" id="3.90.180.10">
    <property type="entry name" value="Medium-chain alcohol dehydrogenases, catalytic domain"/>
    <property type="match status" value="1"/>
</dbReference>
<dbReference type="Pfam" id="PF00107">
    <property type="entry name" value="ADH_zinc_N"/>
    <property type="match status" value="1"/>
</dbReference>
<evidence type="ECO:0000313" key="8">
    <source>
        <dbReference type="Proteomes" id="UP001176517"/>
    </source>
</evidence>
<dbReference type="Pfam" id="PF08240">
    <property type="entry name" value="ADH_N"/>
    <property type="match status" value="1"/>
</dbReference>
<protein>
    <recommendedName>
        <fullName evidence="6">Enoyl reductase (ER) domain-containing protein</fullName>
    </recommendedName>
</protein>
<evidence type="ECO:0000313" key="7">
    <source>
        <dbReference type="EMBL" id="KAK0545541.1"/>
    </source>
</evidence>
<evidence type="ECO:0000259" key="6">
    <source>
        <dbReference type="SMART" id="SM00829"/>
    </source>
</evidence>
<comment type="cofactor">
    <cofactor evidence="1">
        <name>Zn(2+)</name>
        <dbReference type="ChEBI" id="CHEBI:29105"/>
    </cofactor>
</comment>
<proteinExistence type="inferred from homology"/>
<dbReference type="Proteomes" id="UP001176517">
    <property type="component" value="Unassembled WGS sequence"/>
</dbReference>
<keyword evidence="8" id="KW-1185">Reference proteome</keyword>
<dbReference type="InterPro" id="IPR013149">
    <property type="entry name" value="ADH-like_C"/>
</dbReference>
<evidence type="ECO:0000256" key="3">
    <source>
        <dbReference type="ARBA" id="ARBA00022723"/>
    </source>
</evidence>
<dbReference type="PANTHER" id="PTHR42940">
    <property type="entry name" value="ALCOHOL DEHYDROGENASE 1-RELATED"/>
    <property type="match status" value="1"/>
</dbReference>
<dbReference type="SMART" id="SM00829">
    <property type="entry name" value="PKS_ER"/>
    <property type="match status" value="1"/>
</dbReference>
<keyword evidence="3" id="KW-0479">Metal-binding</keyword>
<dbReference type="AlphaFoldDB" id="A0AAN6JPC1"/>
<dbReference type="InterPro" id="IPR013154">
    <property type="entry name" value="ADH-like_N"/>
</dbReference>
<dbReference type="GO" id="GO:0046872">
    <property type="term" value="F:metal ion binding"/>
    <property type="evidence" value="ECO:0007669"/>
    <property type="project" value="UniProtKB-KW"/>
</dbReference>
<sequence>MSAQALPERMRALVIEKYKADPPYKLRDDLNVPGPPGDNQVLIEIRTAGAANGDFAAMSRKELPMIPSHEPTGVVVAIGANAKKTPPGGPRSPGQVLQVGDRVGVITFSNFCGECSECVAGRERFCENKDMLGITDDGAFAEYMLADFRSVVVLPDDLSFDSAAPLFCAGATIYSAIKACKLDAGQHVCIIGAGALGHIGVQLAKAVGLRATTLDTRDPPLELVRGLRLAPAAAVNVQNVDAKDASSVEKLAQELGGRPDAVIVATDAIPAFELALELVKKHGLMMVVGQPNDPIPVSYLHVIFKDVAVKGSLLADASTCKEMVDLVAKENIEIRTKAYSLDKINDLIHDYHQDSHAGKLVVRVKE</sequence>
<dbReference type="GO" id="GO:0004022">
    <property type="term" value="F:alcohol dehydrogenase (NAD+) activity"/>
    <property type="evidence" value="ECO:0007669"/>
    <property type="project" value="TreeGrafter"/>
</dbReference>
<dbReference type="EMBL" id="JAPDMZ010000226">
    <property type="protein sequence ID" value="KAK0545541.1"/>
    <property type="molecule type" value="Genomic_DNA"/>
</dbReference>
<evidence type="ECO:0000256" key="2">
    <source>
        <dbReference type="ARBA" id="ARBA00008072"/>
    </source>
</evidence>
<keyword evidence="4" id="KW-0862">Zinc</keyword>
<keyword evidence="5" id="KW-0560">Oxidoreductase</keyword>
<evidence type="ECO:0000256" key="1">
    <source>
        <dbReference type="ARBA" id="ARBA00001947"/>
    </source>
</evidence>
<comment type="caution">
    <text evidence="7">The sequence shown here is derived from an EMBL/GenBank/DDBJ whole genome shotgun (WGS) entry which is preliminary data.</text>
</comment>
<dbReference type="InterPro" id="IPR036291">
    <property type="entry name" value="NAD(P)-bd_dom_sf"/>
</dbReference>
<dbReference type="InterPro" id="IPR020843">
    <property type="entry name" value="ER"/>
</dbReference>
<dbReference type="SUPFAM" id="SSF51735">
    <property type="entry name" value="NAD(P)-binding Rossmann-fold domains"/>
    <property type="match status" value="1"/>
</dbReference>
<gene>
    <name evidence="7" type="ORF">OC846_005620</name>
</gene>
<dbReference type="GO" id="GO:0005737">
    <property type="term" value="C:cytoplasm"/>
    <property type="evidence" value="ECO:0007669"/>
    <property type="project" value="TreeGrafter"/>
</dbReference>
<dbReference type="Gene3D" id="3.40.50.720">
    <property type="entry name" value="NAD(P)-binding Rossmann-like Domain"/>
    <property type="match status" value="1"/>
</dbReference>
<comment type="similarity">
    <text evidence="2">Belongs to the zinc-containing alcohol dehydrogenase family.</text>
</comment>
<evidence type="ECO:0000256" key="4">
    <source>
        <dbReference type="ARBA" id="ARBA00022833"/>
    </source>
</evidence>
<dbReference type="SUPFAM" id="SSF50129">
    <property type="entry name" value="GroES-like"/>
    <property type="match status" value="1"/>
</dbReference>
<dbReference type="PANTHER" id="PTHR42940:SF8">
    <property type="entry name" value="VACUOLAR PROTEIN SORTING-ASSOCIATED PROTEIN 11"/>
    <property type="match status" value="1"/>
</dbReference>
<organism evidence="7 8">
    <name type="scientific">Tilletia horrida</name>
    <dbReference type="NCBI Taxonomy" id="155126"/>
    <lineage>
        <taxon>Eukaryota</taxon>
        <taxon>Fungi</taxon>
        <taxon>Dikarya</taxon>
        <taxon>Basidiomycota</taxon>
        <taxon>Ustilaginomycotina</taxon>
        <taxon>Exobasidiomycetes</taxon>
        <taxon>Tilletiales</taxon>
        <taxon>Tilletiaceae</taxon>
        <taxon>Tilletia</taxon>
    </lineage>
</organism>
<accession>A0AAN6JPC1</accession>